<protein>
    <submittedName>
        <fullName evidence="2">Uncharacterized protein</fullName>
    </submittedName>
</protein>
<accession>A0A1I7WY56</accession>
<dbReference type="WBParaSite" id="Hba_10135">
    <property type="protein sequence ID" value="Hba_10135"/>
    <property type="gene ID" value="Hba_10135"/>
</dbReference>
<sequence length="54" mass="6549">MLLQHVLQILKYNLSMTNRFNLISTFSSPLIIEQFSRGFIYHCYLYLFNYPSLR</sequence>
<dbReference type="AlphaFoldDB" id="A0A1I7WY56"/>
<reference evidence="2" key="1">
    <citation type="submission" date="2016-11" db="UniProtKB">
        <authorList>
            <consortium name="WormBaseParasite"/>
        </authorList>
    </citation>
    <scope>IDENTIFICATION</scope>
</reference>
<evidence type="ECO:0000313" key="2">
    <source>
        <dbReference type="WBParaSite" id="Hba_10135"/>
    </source>
</evidence>
<proteinExistence type="predicted"/>
<evidence type="ECO:0000313" key="1">
    <source>
        <dbReference type="Proteomes" id="UP000095283"/>
    </source>
</evidence>
<organism evidence="1 2">
    <name type="scientific">Heterorhabditis bacteriophora</name>
    <name type="common">Entomopathogenic nematode worm</name>
    <dbReference type="NCBI Taxonomy" id="37862"/>
    <lineage>
        <taxon>Eukaryota</taxon>
        <taxon>Metazoa</taxon>
        <taxon>Ecdysozoa</taxon>
        <taxon>Nematoda</taxon>
        <taxon>Chromadorea</taxon>
        <taxon>Rhabditida</taxon>
        <taxon>Rhabditina</taxon>
        <taxon>Rhabditomorpha</taxon>
        <taxon>Strongyloidea</taxon>
        <taxon>Heterorhabditidae</taxon>
        <taxon>Heterorhabditis</taxon>
    </lineage>
</organism>
<dbReference type="Proteomes" id="UP000095283">
    <property type="component" value="Unplaced"/>
</dbReference>
<name>A0A1I7WY56_HETBA</name>
<keyword evidence="1" id="KW-1185">Reference proteome</keyword>